<organism evidence="1 2">
    <name type="scientific">Butyribacter intestini</name>
    <dbReference type="NCBI Taxonomy" id="1703332"/>
    <lineage>
        <taxon>Bacteria</taxon>
        <taxon>Bacillati</taxon>
        <taxon>Bacillota</taxon>
        <taxon>Clostridia</taxon>
        <taxon>Lachnospirales</taxon>
        <taxon>Lachnospiraceae</taxon>
        <taxon>Butyribacter</taxon>
    </lineage>
</organism>
<name>A0AAW3JP23_9FIRM</name>
<keyword evidence="2" id="KW-1185">Reference proteome</keyword>
<dbReference type="RefSeq" id="WP_055946418.1">
    <property type="nucleotide sequence ID" value="NZ_LLKB01000007.1"/>
</dbReference>
<evidence type="ECO:0000313" key="2">
    <source>
        <dbReference type="Proteomes" id="UP000050833"/>
    </source>
</evidence>
<dbReference type="InterPro" id="IPR043721">
    <property type="entry name" value="DUF5662"/>
</dbReference>
<dbReference type="Pfam" id="PF18907">
    <property type="entry name" value="DUF5662"/>
    <property type="match status" value="1"/>
</dbReference>
<comment type="caution">
    <text evidence="1">The sequence shown here is derived from an EMBL/GenBank/DDBJ whole genome shotgun (WGS) entry which is preliminary data.</text>
</comment>
<sequence>MNYLKNFYGHLCTILHHKNLVRHYCFKAGLYKQGIMHDWSKYNPIEFFAGVKYYQGGKRSPNFAEKEDKKYSSAWLHHKGRNKHHFEYWIDFAINPRDGLIGMPMPTRYVLEMFCDRISASKNYNRDTYNDSFPLAYYNKNKDYYVLHPDTRELLEKLLTMLADEGEEATFKYIRENIDWKKSNKY</sequence>
<accession>A0AAW3JP23</accession>
<reference evidence="1 2" key="1">
    <citation type="submission" date="2015-10" db="EMBL/GenBank/DDBJ databases">
        <title>Butyribacter intestini gen. nov., sp. nov., a butyric acid-producing bacterium of the family Lachnospiraceae isolated from the human faeces.</title>
        <authorList>
            <person name="Zou Y."/>
            <person name="Xue W."/>
            <person name="Luo G."/>
            <person name="Lv M."/>
        </authorList>
    </citation>
    <scope>NUCLEOTIDE SEQUENCE [LARGE SCALE GENOMIC DNA]</scope>
    <source>
        <strain evidence="1 2">TF01-11</strain>
    </source>
</reference>
<evidence type="ECO:0000313" key="1">
    <source>
        <dbReference type="EMBL" id="KQC84141.1"/>
    </source>
</evidence>
<dbReference type="EMBL" id="LLKB01000007">
    <property type="protein sequence ID" value="KQC84141.1"/>
    <property type="molecule type" value="Genomic_DNA"/>
</dbReference>
<dbReference type="Proteomes" id="UP000050833">
    <property type="component" value="Unassembled WGS sequence"/>
</dbReference>
<dbReference type="AlphaFoldDB" id="A0AAW3JP23"/>
<gene>
    <name evidence="1" type="ORF">APZ18_14660</name>
</gene>
<proteinExistence type="predicted"/>
<protein>
    <submittedName>
        <fullName evidence="1">Catalase</fullName>
    </submittedName>
</protein>